<evidence type="ECO:0000313" key="2">
    <source>
        <dbReference type="EMBL" id="OJI98876.1"/>
    </source>
</evidence>
<dbReference type="EMBL" id="KV878126">
    <property type="protein sequence ID" value="OJI98876.1"/>
    <property type="molecule type" value="Genomic_DNA"/>
</dbReference>
<dbReference type="RefSeq" id="XP_040664639.1">
    <property type="nucleotide sequence ID" value="XM_040816886.1"/>
</dbReference>
<organism evidence="2 3">
    <name type="scientific">Aspergillus versicolor CBS 583.65</name>
    <dbReference type="NCBI Taxonomy" id="1036611"/>
    <lineage>
        <taxon>Eukaryota</taxon>
        <taxon>Fungi</taxon>
        <taxon>Dikarya</taxon>
        <taxon>Ascomycota</taxon>
        <taxon>Pezizomycotina</taxon>
        <taxon>Eurotiomycetes</taxon>
        <taxon>Eurotiomycetidae</taxon>
        <taxon>Eurotiales</taxon>
        <taxon>Aspergillaceae</taxon>
        <taxon>Aspergillus</taxon>
        <taxon>Aspergillus subgen. Nidulantes</taxon>
    </lineage>
</organism>
<evidence type="ECO:0008006" key="4">
    <source>
        <dbReference type="Google" id="ProtNLM"/>
    </source>
</evidence>
<dbReference type="Proteomes" id="UP000184073">
    <property type="component" value="Unassembled WGS sequence"/>
</dbReference>
<reference evidence="3" key="1">
    <citation type="journal article" date="2017" name="Genome Biol.">
        <title>Comparative genomics reveals high biological diversity and specific adaptations in the industrially and medically important fungal genus Aspergillus.</title>
        <authorList>
            <person name="de Vries R.P."/>
            <person name="Riley R."/>
            <person name="Wiebenga A."/>
            <person name="Aguilar-Osorio G."/>
            <person name="Amillis S."/>
            <person name="Uchima C.A."/>
            <person name="Anderluh G."/>
            <person name="Asadollahi M."/>
            <person name="Askin M."/>
            <person name="Barry K."/>
            <person name="Battaglia E."/>
            <person name="Bayram O."/>
            <person name="Benocci T."/>
            <person name="Braus-Stromeyer S.A."/>
            <person name="Caldana C."/>
            <person name="Canovas D."/>
            <person name="Cerqueira G.C."/>
            <person name="Chen F."/>
            <person name="Chen W."/>
            <person name="Choi C."/>
            <person name="Clum A."/>
            <person name="Dos Santos R.A."/>
            <person name="Damasio A.R."/>
            <person name="Diallinas G."/>
            <person name="Emri T."/>
            <person name="Fekete E."/>
            <person name="Flipphi M."/>
            <person name="Freyberg S."/>
            <person name="Gallo A."/>
            <person name="Gournas C."/>
            <person name="Habgood R."/>
            <person name="Hainaut M."/>
            <person name="Harispe M.L."/>
            <person name="Henrissat B."/>
            <person name="Hilden K.S."/>
            <person name="Hope R."/>
            <person name="Hossain A."/>
            <person name="Karabika E."/>
            <person name="Karaffa L."/>
            <person name="Karanyi Z."/>
            <person name="Krasevec N."/>
            <person name="Kuo A."/>
            <person name="Kusch H."/>
            <person name="LaButti K."/>
            <person name="Lagendijk E.L."/>
            <person name="Lapidus A."/>
            <person name="Levasseur A."/>
            <person name="Lindquist E."/>
            <person name="Lipzen A."/>
            <person name="Logrieco A.F."/>
            <person name="MacCabe A."/>
            <person name="Maekelae M.R."/>
            <person name="Malavazi I."/>
            <person name="Melin P."/>
            <person name="Meyer V."/>
            <person name="Mielnichuk N."/>
            <person name="Miskei M."/>
            <person name="Molnar A.P."/>
            <person name="Mule G."/>
            <person name="Ngan C.Y."/>
            <person name="Orejas M."/>
            <person name="Orosz E."/>
            <person name="Ouedraogo J.P."/>
            <person name="Overkamp K.M."/>
            <person name="Park H.-S."/>
            <person name="Perrone G."/>
            <person name="Piumi F."/>
            <person name="Punt P.J."/>
            <person name="Ram A.F."/>
            <person name="Ramon A."/>
            <person name="Rauscher S."/>
            <person name="Record E."/>
            <person name="Riano-Pachon D.M."/>
            <person name="Robert V."/>
            <person name="Roehrig J."/>
            <person name="Ruller R."/>
            <person name="Salamov A."/>
            <person name="Salih N.S."/>
            <person name="Samson R.A."/>
            <person name="Sandor E."/>
            <person name="Sanguinetti M."/>
            <person name="Schuetze T."/>
            <person name="Sepcic K."/>
            <person name="Shelest E."/>
            <person name="Sherlock G."/>
            <person name="Sophianopoulou V."/>
            <person name="Squina F.M."/>
            <person name="Sun H."/>
            <person name="Susca A."/>
            <person name="Todd R.B."/>
            <person name="Tsang A."/>
            <person name="Unkles S.E."/>
            <person name="van de Wiele N."/>
            <person name="van Rossen-Uffink D."/>
            <person name="Oliveira J.V."/>
            <person name="Vesth T.C."/>
            <person name="Visser J."/>
            <person name="Yu J.-H."/>
            <person name="Zhou M."/>
            <person name="Andersen M.R."/>
            <person name="Archer D.B."/>
            <person name="Baker S.E."/>
            <person name="Benoit I."/>
            <person name="Brakhage A.A."/>
            <person name="Braus G.H."/>
            <person name="Fischer R."/>
            <person name="Frisvad J.C."/>
            <person name="Goldman G.H."/>
            <person name="Houbraken J."/>
            <person name="Oakley B."/>
            <person name="Pocsi I."/>
            <person name="Scazzocchio C."/>
            <person name="Seiboth B."/>
            <person name="vanKuyk P.A."/>
            <person name="Wortman J."/>
            <person name="Dyer P.S."/>
            <person name="Grigoriev I.V."/>
        </authorList>
    </citation>
    <scope>NUCLEOTIDE SEQUENCE [LARGE SCALE GENOMIC DNA]</scope>
    <source>
        <strain evidence="3">CBS 583.65</strain>
    </source>
</reference>
<proteinExistence type="predicted"/>
<evidence type="ECO:0000256" key="1">
    <source>
        <dbReference type="SAM" id="MobiDB-lite"/>
    </source>
</evidence>
<dbReference type="AlphaFoldDB" id="A0A1L9PBJ7"/>
<keyword evidence="3" id="KW-1185">Reference proteome</keyword>
<dbReference type="STRING" id="1036611.A0A1L9PBJ7"/>
<sequence>MTATWNCYCALCSCSLGGNSDLGSKEPRKLRRRRARVARRIYWESRGGSRHDETEDEEEEEKEERLRNMPETDSGTEQGDDSVCELTSYDPELLGPADLDWLLVIGGIGLHGPGSGAASDTPRYFMADLDYDDCNFATISHSDDPDAPEEGSEVHCYHGPEGGLVVFPFHWSCLQVLCRAILGQTDYKDLDKKALYDAMSSGKTLGSISLPFGDITGNDQDWHCVPGEEYSVTNPLCTSALDLQEVERFCKATNDTVKESPDLKSKVQNDPFKSLPHEITDMIMDNLPGQSLVALLGASWTMYARTQYSEFWKRRLYRKMRWIWELREFLELREDSTIDYKGLYVYLDEVTTPKYGIRTWLALANRRRIWDACEVLAKRYHRVKQGKTVEPVG</sequence>
<dbReference type="Gene3D" id="1.20.1280.50">
    <property type="match status" value="1"/>
</dbReference>
<name>A0A1L9PBJ7_ASPVE</name>
<dbReference type="SUPFAM" id="SSF81383">
    <property type="entry name" value="F-box domain"/>
    <property type="match status" value="1"/>
</dbReference>
<dbReference type="OrthoDB" id="9984533at2759"/>
<feature type="region of interest" description="Disordered" evidence="1">
    <location>
        <begin position="46"/>
        <end position="82"/>
    </location>
</feature>
<dbReference type="InterPro" id="IPR036047">
    <property type="entry name" value="F-box-like_dom_sf"/>
</dbReference>
<protein>
    <recommendedName>
        <fullName evidence="4">F-box domain-containing protein</fullName>
    </recommendedName>
</protein>
<dbReference type="VEuPathDB" id="FungiDB:ASPVEDRAFT_80505"/>
<evidence type="ECO:0000313" key="3">
    <source>
        <dbReference type="Proteomes" id="UP000184073"/>
    </source>
</evidence>
<accession>A0A1L9PBJ7</accession>
<dbReference type="GeneID" id="63732397"/>
<gene>
    <name evidence="2" type="ORF">ASPVEDRAFT_80505</name>
</gene>